<evidence type="ECO:0000313" key="1">
    <source>
        <dbReference type="EMBL" id="KAI5075077.1"/>
    </source>
</evidence>
<dbReference type="GO" id="GO:0020037">
    <property type="term" value="F:heme binding"/>
    <property type="evidence" value="ECO:0007669"/>
    <property type="project" value="InterPro"/>
</dbReference>
<sequence length="114" mass="13133">MEQVAFPFVSDFISWLSWLDILTKRHMHYLQHRMDAIATSIIAKHKQAMMQDHTPKYDLLHALLNKESEGFIAMDEVKSIVMALFAPIISVDMTMHAARKMMTSMIVMHAVTVD</sequence>
<comment type="caution">
    <text evidence="1">The sequence shown here is derived from an EMBL/GenBank/DDBJ whole genome shotgun (WGS) entry which is preliminary data.</text>
</comment>
<dbReference type="Proteomes" id="UP000886520">
    <property type="component" value="Chromosome 9"/>
</dbReference>
<dbReference type="GO" id="GO:0005506">
    <property type="term" value="F:iron ion binding"/>
    <property type="evidence" value="ECO:0007669"/>
    <property type="project" value="InterPro"/>
</dbReference>
<gene>
    <name evidence="1" type="ORF">GOP47_0009153</name>
</gene>
<dbReference type="Gene3D" id="1.10.630.10">
    <property type="entry name" value="Cytochrome P450"/>
    <property type="match status" value="1"/>
</dbReference>
<proteinExistence type="predicted"/>
<keyword evidence="2" id="KW-1185">Reference proteome</keyword>
<reference evidence="1" key="1">
    <citation type="submission" date="2021-01" db="EMBL/GenBank/DDBJ databases">
        <title>Adiantum capillus-veneris genome.</title>
        <authorList>
            <person name="Fang Y."/>
            <person name="Liao Q."/>
        </authorList>
    </citation>
    <scope>NUCLEOTIDE SEQUENCE</scope>
    <source>
        <strain evidence="1">H3</strain>
        <tissue evidence="1">Leaf</tissue>
    </source>
</reference>
<dbReference type="EMBL" id="JABFUD020000009">
    <property type="protein sequence ID" value="KAI5075077.1"/>
    <property type="molecule type" value="Genomic_DNA"/>
</dbReference>
<dbReference type="GO" id="GO:0016705">
    <property type="term" value="F:oxidoreductase activity, acting on paired donors, with incorporation or reduction of molecular oxygen"/>
    <property type="evidence" value="ECO:0007669"/>
    <property type="project" value="InterPro"/>
</dbReference>
<evidence type="ECO:0000313" key="2">
    <source>
        <dbReference type="Proteomes" id="UP000886520"/>
    </source>
</evidence>
<accession>A0A9D4UWJ0</accession>
<dbReference type="SUPFAM" id="SSF48264">
    <property type="entry name" value="Cytochrome P450"/>
    <property type="match status" value="1"/>
</dbReference>
<organism evidence="1 2">
    <name type="scientific">Adiantum capillus-veneris</name>
    <name type="common">Maidenhair fern</name>
    <dbReference type="NCBI Taxonomy" id="13818"/>
    <lineage>
        <taxon>Eukaryota</taxon>
        <taxon>Viridiplantae</taxon>
        <taxon>Streptophyta</taxon>
        <taxon>Embryophyta</taxon>
        <taxon>Tracheophyta</taxon>
        <taxon>Polypodiopsida</taxon>
        <taxon>Polypodiidae</taxon>
        <taxon>Polypodiales</taxon>
        <taxon>Pteridineae</taxon>
        <taxon>Pteridaceae</taxon>
        <taxon>Vittarioideae</taxon>
        <taxon>Adiantum</taxon>
    </lineage>
</organism>
<dbReference type="AlphaFoldDB" id="A0A9D4UWJ0"/>
<dbReference type="GO" id="GO:0004497">
    <property type="term" value="F:monooxygenase activity"/>
    <property type="evidence" value="ECO:0007669"/>
    <property type="project" value="InterPro"/>
</dbReference>
<dbReference type="InterPro" id="IPR036396">
    <property type="entry name" value="Cyt_P450_sf"/>
</dbReference>
<name>A0A9D4UWJ0_ADICA</name>
<protein>
    <submittedName>
        <fullName evidence="1">Uncharacterized protein</fullName>
    </submittedName>
</protein>